<dbReference type="InterPro" id="IPR015422">
    <property type="entry name" value="PyrdxlP-dep_Trfase_small"/>
</dbReference>
<dbReference type="OrthoDB" id="9813612at2"/>
<dbReference type="PANTHER" id="PTHR46383:SF1">
    <property type="entry name" value="ASPARTATE AMINOTRANSFERASE"/>
    <property type="match status" value="1"/>
</dbReference>
<gene>
    <name evidence="7" type="ORF">FRX97_00530</name>
</gene>
<dbReference type="Gene3D" id="3.90.1150.10">
    <property type="entry name" value="Aspartate Aminotransferase, domain 1"/>
    <property type="match status" value="1"/>
</dbReference>
<dbReference type="GO" id="GO:0008483">
    <property type="term" value="F:transaminase activity"/>
    <property type="evidence" value="ECO:0007669"/>
    <property type="project" value="UniProtKB-KW"/>
</dbReference>
<protein>
    <submittedName>
        <fullName evidence="7">Aminotransferase class I/II-fold pyridoxal phosphate-dependent enzyme</fullName>
    </submittedName>
</protein>
<evidence type="ECO:0000256" key="1">
    <source>
        <dbReference type="ARBA" id="ARBA00001933"/>
    </source>
</evidence>
<feature type="domain" description="Aminotransferase class I/classII large" evidence="6">
    <location>
        <begin position="29"/>
        <end position="397"/>
    </location>
</feature>
<keyword evidence="5" id="KW-0663">Pyridoxal phosphate</keyword>
<dbReference type="InterPro" id="IPR050596">
    <property type="entry name" value="AspAT/PAT-like"/>
</dbReference>
<keyword evidence="8" id="KW-1185">Reference proteome</keyword>
<comment type="cofactor">
    <cofactor evidence="1">
        <name>pyridoxal 5'-phosphate</name>
        <dbReference type="ChEBI" id="CHEBI:597326"/>
    </cofactor>
</comment>
<dbReference type="SUPFAM" id="SSF53383">
    <property type="entry name" value="PLP-dependent transferases"/>
    <property type="match status" value="1"/>
</dbReference>
<evidence type="ECO:0000256" key="4">
    <source>
        <dbReference type="ARBA" id="ARBA00022679"/>
    </source>
</evidence>
<keyword evidence="3 7" id="KW-0032">Aminotransferase</keyword>
<dbReference type="GO" id="GO:0030170">
    <property type="term" value="F:pyridoxal phosphate binding"/>
    <property type="evidence" value="ECO:0007669"/>
    <property type="project" value="InterPro"/>
</dbReference>
<dbReference type="GO" id="GO:0006520">
    <property type="term" value="P:amino acid metabolic process"/>
    <property type="evidence" value="ECO:0007669"/>
    <property type="project" value="InterPro"/>
</dbReference>
<dbReference type="InterPro" id="IPR015424">
    <property type="entry name" value="PyrdxlP-dep_Trfase"/>
</dbReference>
<dbReference type="InterPro" id="IPR015421">
    <property type="entry name" value="PyrdxlP-dep_Trfase_major"/>
</dbReference>
<evidence type="ECO:0000256" key="5">
    <source>
        <dbReference type="ARBA" id="ARBA00022898"/>
    </source>
</evidence>
<dbReference type="PANTHER" id="PTHR46383">
    <property type="entry name" value="ASPARTATE AMINOTRANSFERASE"/>
    <property type="match status" value="1"/>
</dbReference>
<evidence type="ECO:0000256" key="2">
    <source>
        <dbReference type="ARBA" id="ARBA00007441"/>
    </source>
</evidence>
<reference evidence="7 8" key="1">
    <citation type="submission" date="2019-08" db="EMBL/GenBank/DDBJ databases">
        <title>Genome of Luteibaculum oceani JCM 18817.</title>
        <authorList>
            <person name="Bowman J.P."/>
        </authorList>
    </citation>
    <scope>NUCLEOTIDE SEQUENCE [LARGE SCALE GENOMIC DNA]</scope>
    <source>
        <strain evidence="7 8">JCM 18817</strain>
    </source>
</reference>
<name>A0A5C6VKZ0_9FLAO</name>
<dbReference type="InterPro" id="IPR004839">
    <property type="entry name" value="Aminotransferase_I/II_large"/>
</dbReference>
<comment type="similarity">
    <text evidence="2">Belongs to the class-I pyridoxal-phosphate-dependent aminotransferase family.</text>
</comment>
<keyword evidence="4 7" id="KW-0808">Transferase</keyword>
<dbReference type="Pfam" id="PF00155">
    <property type="entry name" value="Aminotran_1_2"/>
    <property type="match status" value="1"/>
</dbReference>
<dbReference type="Gene3D" id="3.40.640.10">
    <property type="entry name" value="Type I PLP-dependent aspartate aminotransferase-like (Major domain)"/>
    <property type="match status" value="1"/>
</dbReference>
<proteinExistence type="inferred from homology"/>
<comment type="caution">
    <text evidence="7">The sequence shown here is derived from an EMBL/GenBank/DDBJ whole genome shotgun (WGS) entry which is preliminary data.</text>
</comment>
<organism evidence="7 8">
    <name type="scientific">Luteibaculum oceani</name>
    <dbReference type="NCBI Taxonomy" id="1294296"/>
    <lineage>
        <taxon>Bacteria</taxon>
        <taxon>Pseudomonadati</taxon>
        <taxon>Bacteroidota</taxon>
        <taxon>Flavobacteriia</taxon>
        <taxon>Flavobacteriales</taxon>
        <taxon>Luteibaculaceae</taxon>
        <taxon>Luteibaculum</taxon>
    </lineage>
</organism>
<evidence type="ECO:0000259" key="6">
    <source>
        <dbReference type="Pfam" id="PF00155"/>
    </source>
</evidence>
<dbReference type="CDD" id="cd00609">
    <property type="entry name" value="AAT_like"/>
    <property type="match status" value="1"/>
</dbReference>
<evidence type="ECO:0000313" key="7">
    <source>
        <dbReference type="EMBL" id="TXC85471.1"/>
    </source>
</evidence>
<dbReference type="Proteomes" id="UP000321168">
    <property type="component" value="Unassembled WGS sequence"/>
</dbReference>
<evidence type="ECO:0000256" key="3">
    <source>
        <dbReference type="ARBA" id="ARBA00022576"/>
    </source>
</evidence>
<sequence>MAENLKGSEIIKLAGEIKEKIANGDTIYNFTIGDFDPNIFPIPSAYQDAIINAYKAGETNYPAANGIAELRKVLAQFIAEEQGLNYSAEEFLVAGGARPLIYAAYQAVVDRGEKVLFPVPSWNNNHYTHLAHGQQIFLQTTPENNFMPTANEIKPYLSEIGLLALCSPLNPTGTVFTAEDLKPICEAIVEENKRRGDQKPVYLLYDQIYWQITHGSTKHVDPVSLCPEIKPYTIYIDGLSKSLAATGVRVGWAFGPKKLINAMKSILGHIGAWAPKAEQVASAKYLAQKEEVNVFLNAFKQEINNRLKGFYEGMQDLKEAGYPVDAIAPQAAIYLTIKFDLVGKSFNGEKLNDMKDVTSFLLNEVGLAIVPFYAFGAPDTSPWFRLSVGTSTMDDIDACFKKLNRVLAELS</sequence>
<evidence type="ECO:0000313" key="8">
    <source>
        <dbReference type="Proteomes" id="UP000321168"/>
    </source>
</evidence>
<dbReference type="EMBL" id="VORB01000001">
    <property type="protein sequence ID" value="TXC85471.1"/>
    <property type="molecule type" value="Genomic_DNA"/>
</dbReference>
<accession>A0A5C6VKZ0</accession>
<dbReference type="AlphaFoldDB" id="A0A5C6VKZ0"/>